<dbReference type="HOGENOM" id="CLU_2178791_0_0_11"/>
<accession>A0A022KVR1</accession>
<evidence type="ECO:0000313" key="1">
    <source>
        <dbReference type="EMBL" id="EYT48762.1"/>
    </source>
</evidence>
<protein>
    <submittedName>
        <fullName evidence="1">Uncharacterized protein</fullName>
    </submittedName>
</protein>
<dbReference type="OrthoDB" id="877274at2"/>
<dbReference type="AlphaFoldDB" id="A0A022KVR1"/>
<comment type="caution">
    <text evidence="1">The sequence shown here is derived from an EMBL/GenBank/DDBJ whole genome shotgun (WGS) entry which is preliminary data.</text>
</comment>
<gene>
    <name evidence="1" type="ORF">D641_0110920</name>
</gene>
<dbReference type="STRING" id="1249481.D641_0110920"/>
<proteinExistence type="predicted"/>
<dbReference type="EMBL" id="AORC01000013">
    <property type="protein sequence ID" value="EYT48762.1"/>
    <property type="molecule type" value="Genomic_DNA"/>
</dbReference>
<sequence length="109" mass="11798">MTIAGSSSTSEEDALREALERLARFVASGGPDGETPHDWYYPDRHLPEELLEELHGQDGELIGAITRNRYGAAILNTDALLITDVDIRVPSAREARRASAGLTPADPIS</sequence>
<name>A0A022KVR1_9MICO</name>
<organism evidence="1 2">
    <name type="scientific">Brachybacterium muris UCD-AY4</name>
    <dbReference type="NCBI Taxonomy" id="1249481"/>
    <lineage>
        <taxon>Bacteria</taxon>
        <taxon>Bacillati</taxon>
        <taxon>Actinomycetota</taxon>
        <taxon>Actinomycetes</taxon>
        <taxon>Micrococcales</taxon>
        <taxon>Dermabacteraceae</taxon>
        <taxon>Brachybacterium</taxon>
    </lineage>
</organism>
<reference evidence="1 2" key="1">
    <citation type="journal article" date="2013" name="Genome Announc.">
        <title>Draft genome sequence of an Actinobacterium, Brachybacterium muris strain UCD-AY4.</title>
        <authorList>
            <person name="Lo J.R."/>
            <person name="Lang J.M."/>
            <person name="Darling A.E."/>
            <person name="Eisen J.A."/>
            <person name="Coil D.A."/>
        </authorList>
    </citation>
    <scope>NUCLEOTIDE SEQUENCE [LARGE SCALE GENOMIC DNA]</scope>
    <source>
        <strain evidence="1 2">UCD-AY4</strain>
    </source>
</reference>
<keyword evidence="2" id="KW-1185">Reference proteome</keyword>
<dbReference type="RefSeq" id="WP_017824816.1">
    <property type="nucleotide sequence ID" value="NZ_KB403092.1"/>
</dbReference>
<evidence type="ECO:0000313" key="2">
    <source>
        <dbReference type="Proteomes" id="UP000019754"/>
    </source>
</evidence>
<dbReference type="Proteomes" id="UP000019754">
    <property type="component" value="Unassembled WGS sequence"/>
</dbReference>